<dbReference type="Gene3D" id="3.40.50.2060">
    <property type="match status" value="1"/>
</dbReference>
<feature type="non-terminal residue" evidence="1">
    <location>
        <position position="1"/>
    </location>
</feature>
<reference evidence="1 2" key="1">
    <citation type="journal article" date="2018" name="Science">
        <title>The opium poppy genome and morphinan production.</title>
        <authorList>
            <person name="Guo L."/>
            <person name="Winzer T."/>
            <person name="Yang X."/>
            <person name="Li Y."/>
            <person name="Ning Z."/>
            <person name="He Z."/>
            <person name="Teodor R."/>
            <person name="Lu Y."/>
            <person name="Bowser T.A."/>
            <person name="Graham I.A."/>
            <person name="Ye K."/>
        </authorList>
    </citation>
    <scope>NUCLEOTIDE SEQUENCE [LARGE SCALE GENOMIC DNA]</scope>
    <source>
        <strain evidence="2">cv. HN1</strain>
        <tissue evidence="1">Leaves</tissue>
    </source>
</reference>
<name>A0A4Y7KHY4_PAPSO</name>
<protein>
    <submittedName>
        <fullName evidence="1">Uncharacterized protein</fullName>
    </submittedName>
</protein>
<dbReference type="Gramene" id="RZC72954">
    <property type="protein sequence ID" value="RZC72954"/>
    <property type="gene ID" value="C5167_048433"/>
</dbReference>
<organism evidence="1 2">
    <name type="scientific">Papaver somniferum</name>
    <name type="common">Opium poppy</name>
    <dbReference type="NCBI Taxonomy" id="3469"/>
    <lineage>
        <taxon>Eukaryota</taxon>
        <taxon>Viridiplantae</taxon>
        <taxon>Streptophyta</taxon>
        <taxon>Embryophyta</taxon>
        <taxon>Tracheophyta</taxon>
        <taxon>Spermatophyta</taxon>
        <taxon>Magnoliopsida</taxon>
        <taxon>Ranunculales</taxon>
        <taxon>Papaveraceae</taxon>
        <taxon>Papaveroideae</taxon>
        <taxon>Papaver</taxon>
    </lineage>
</organism>
<proteinExistence type="predicted"/>
<evidence type="ECO:0000313" key="2">
    <source>
        <dbReference type="Proteomes" id="UP000316621"/>
    </source>
</evidence>
<sequence length="33" mass="3559">VLIVDKVTAKVMSCSCSMADITDKGVSCWRKIA</sequence>
<evidence type="ECO:0000313" key="1">
    <source>
        <dbReference type="EMBL" id="RZC72954.1"/>
    </source>
</evidence>
<accession>A0A4Y7KHY4</accession>
<keyword evidence="2" id="KW-1185">Reference proteome</keyword>
<gene>
    <name evidence="1" type="ORF">C5167_048433</name>
</gene>
<dbReference type="InterPro" id="IPR043154">
    <property type="entry name" value="Sec-1-like_dom1"/>
</dbReference>
<dbReference type="AlphaFoldDB" id="A0A4Y7KHY4"/>
<dbReference type="Proteomes" id="UP000316621">
    <property type="component" value="Chromosome 8"/>
</dbReference>
<dbReference type="EMBL" id="CM010722">
    <property type="protein sequence ID" value="RZC72954.1"/>
    <property type="molecule type" value="Genomic_DNA"/>
</dbReference>